<reference evidence="2" key="1">
    <citation type="submission" date="2020-03" db="EMBL/GenBank/DDBJ databases">
        <authorList>
            <person name="Weist P."/>
        </authorList>
    </citation>
    <scope>NUCLEOTIDE SEQUENCE</scope>
</reference>
<proteinExistence type="predicted"/>
<evidence type="ECO:0000256" key="1">
    <source>
        <dbReference type="SAM" id="MobiDB-lite"/>
    </source>
</evidence>
<evidence type="ECO:0000313" key="2">
    <source>
        <dbReference type="EMBL" id="CAB1422259.1"/>
    </source>
</evidence>
<name>A0A9N7U000_PLEPL</name>
<feature type="region of interest" description="Disordered" evidence="1">
    <location>
        <begin position="277"/>
        <end position="316"/>
    </location>
</feature>
<dbReference type="AlphaFoldDB" id="A0A9N7U000"/>
<feature type="region of interest" description="Disordered" evidence="1">
    <location>
        <begin position="126"/>
        <end position="148"/>
    </location>
</feature>
<dbReference type="EMBL" id="CADEAL010000571">
    <property type="protein sequence ID" value="CAB1422259.1"/>
    <property type="molecule type" value="Genomic_DNA"/>
</dbReference>
<feature type="compositionally biased region" description="Basic and acidic residues" evidence="1">
    <location>
        <begin position="136"/>
        <end position="148"/>
    </location>
</feature>
<accession>A0A9N7U000</accession>
<dbReference type="Proteomes" id="UP001153269">
    <property type="component" value="Unassembled WGS sequence"/>
</dbReference>
<keyword evidence="3" id="KW-1185">Reference proteome</keyword>
<organism evidence="2 3">
    <name type="scientific">Pleuronectes platessa</name>
    <name type="common">European plaice</name>
    <dbReference type="NCBI Taxonomy" id="8262"/>
    <lineage>
        <taxon>Eukaryota</taxon>
        <taxon>Metazoa</taxon>
        <taxon>Chordata</taxon>
        <taxon>Craniata</taxon>
        <taxon>Vertebrata</taxon>
        <taxon>Euteleostomi</taxon>
        <taxon>Actinopterygii</taxon>
        <taxon>Neopterygii</taxon>
        <taxon>Teleostei</taxon>
        <taxon>Neoteleostei</taxon>
        <taxon>Acanthomorphata</taxon>
        <taxon>Carangaria</taxon>
        <taxon>Pleuronectiformes</taxon>
        <taxon>Pleuronectoidei</taxon>
        <taxon>Pleuronectidae</taxon>
        <taxon>Pleuronectes</taxon>
    </lineage>
</organism>
<feature type="region of interest" description="Disordered" evidence="1">
    <location>
        <begin position="89"/>
        <end position="112"/>
    </location>
</feature>
<evidence type="ECO:0000313" key="3">
    <source>
        <dbReference type="Proteomes" id="UP001153269"/>
    </source>
</evidence>
<comment type="caution">
    <text evidence="2">The sequence shown here is derived from an EMBL/GenBank/DDBJ whole genome shotgun (WGS) entry which is preliminary data.</text>
</comment>
<feature type="region of interest" description="Disordered" evidence="1">
    <location>
        <begin position="193"/>
        <end position="226"/>
    </location>
</feature>
<protein>
    <submittedName>
        <fullName evidence="2">Uncharacterized protein</fullName>
    </submittedName>
</protein>
<gene>
    <name evidence="2" type="ORF">PLEPLA_LOCUS10148</name>
</gene>
<sequence length="316" mass="34994">MKPGTLRTQLDGSVCPSVLTWTGFFTDLISIRPPTLESICPVALVLDSALTWFLLRCFFILERHLLAVPCPAGDTLRDFLRDIGGLQEHGETASRRPRTHRTAPGPAVTHEGLGADTWTRAHTHQLIELRGTTTERQTERERETEGEDLPRPLRLFVSGASWSLVSSQDKLVNILRGSLLSVAFGTFEWDGGGHADEEGASPPGPSPFLSWDLHQQSDAAEDRQAAGGQTACLSIWKDSRNLAGPQMSSWQETDCGTRLHHMRQYQSRDFLRSLSRSSRLSWRERSGEGWRPPPTRQDGQSVQDGPGAARHAGVRS</sequence>